<dbReference type="Proteomes" id="UP000693970">
    <property type="component" value="Unassembled WGS sequence"/>
</dbReference>
<comment type="caution">
    <text evidence="2">The sequence shown here is derived from an EMBL/GenBank/DDBJ whole genome shotgun (WGS) entry which is preliminary data.</text>
</comment>
<keyword evidence="4" id="KW-1185">Reference proteome</keyword>
<name>A0A9K3K8Z7_9STRA</name>
<reference evidence="2" key="2">
    <citation type="submission" date="2021-04" db="EMBL/GenBank/DDBJ databases">
        <authorList>
            <person name="Podell S."/>
        </authorList>
    </citation>
    <scope>NUCLEOTIDE SEQUENCE</scope>
    <source>
        <strain evidence="2">Hildebrandi</strain>
    </source>
</reference>
<evidence type="ECO:0000256" key="1">
    <source>
        <dbReference type="SAM" id="MobiDB-lite"/>
    </source>
</evidence>
<organism evidence="2 4">
    <name type="scientific">Nitzschia inconspicua</name>
    <dbReference type="NCBI Taxonomy" id="303405"/>
    <lineage>
        <taxon>Eukaryota</taxon>
        <taxon>Sar</taxon>
        <taxon>Stramenopiles</taxon>
        <taxon>Ochrophyta</taxon>
        <taxon>Bacillariophyta</taxon>
        <taxon>Bacillariophyceae</taxon>
        <taxon>Bacillariophycidae</taxon>
        <taxon>Bacillariales</taxon>
        <taxon>Bacillariaceae</taxon>
        <taxon>Nitzschia</taxon>
    </lineage>
</organism>
<proteinExistence type="predicted"/>
<feature type="region of interest" description="Disordered" evidence="1">
    <location>
        <begin position="1"/>
        <end position="21"/>
    </location>
</feature>
<dbReference type="AlphaFoldDB" id="A0A9K3K8Z7"/>
<evidence type="ECO:0000313" key="3">
    <source>
        <dbReference type="EMBL" id="KAG7340082.1"/>
    </source>
</evidence>
<dbReference type="EMBL" id="JAGRRH010000028">
    <property type="protein sequence ID" value="KAG7340082.1"/>
    <property type="molecule type" value="Genomic_DNA"/>
</dbReference>
<dbReference type="EMBL" id="JAGRRH010000035">
    <property type="protein sequence ID" value="KAG7339394.1"/>
    <property type="molecule type" value="Genomic_DNA"/>
</dbReference>
<evidence type="ECO:0000313" key="4">
    <source>
        <dbReference type="Proteomes" id="UP000693970"/>
    </source>
</evidence>
<protein>
    <submittedName>
        <fullName evidence="2">Uncharacterized protein</fullName>
    </submittedName>
</protein>
<gene>
    <name evidence="3" type="ORF">IV203_006486</name>
    <name evidence="2" type="ORF">IV203_006647</name>
</gene>
<accession>A0A9K3K8Z7</accession>
<sequence length="88" mass="9995">MRDIYHDNYTNGSTSSSTPSSAQQELRRIIWTTIIPNTSLVIFLSTIKMINETIPTELIRYVDLLQCYIIPGSRIGTKLVKMSCQIVT</sequence>
<reference evidence="2" key="1">
    <citation type="journal article" date="2021" name="Sci. Rep.">
        <title>Diploid genomic architecture of Nitzschia inconspicua, an elite biomass production diatom.</title>
        <authorList>
            <person name="Oliver A."/>
            <person name="Podell S."/>
            <person name="Pinowska A."/>
            <person name="Traller J.C."/>
            <person name="Smith S.R."/>
            <person name="McClure R."/>
            <person name="Beliaev A."/>
            <person name="Bohutskyi P."/>
            <person name="Hill E.A."/>
            <person name="Rabines A."/>
            <person name="Zheng H."/>
            <person name="Allen L.Z."/>
            <person name="Kuo A."/>
            <person name="Grigoriev I.V."/>
            <person name="Allen A.E."/>
            <person name="Hazlebeck D."/>
            <person name="Allen E.E."/>
        </authorList>
    </citation>
    <scope>NUCLEOTIDE SEQUENCE</scope>
    <source>
        <strain evidence="2">Hildebrandi</strain>
    </source>
</reference>
<evidence type="ECO:0000313" key="2">
    <source>
        <dbReference type="EMBL" id="KAG7339394.1"/>
    </source>
</evidence>